<comment type="similarity">
    <text evidence="5">Belongs to the SURF1 family.</text>
</comment>
<feature type="transmembrane region" description="Helical" evidence="5">
    <location>
        <begin position="658"/>
        <end position="674"/>
    </location>
</feature>
<dbReference type="Pfam" id="PF02104">
    <property type="entry name" value="SURF1"/>
    <property type="match status" value="1"/>
</dbReference>
<evidence type="ECO:0000256" key="1">
    <source>
        <dbReference type="ARBA" id="ARBA00004370"/>
    </source>
</evidence>
<keyword evidence="5" id="KW-0496">Mitochondrion</keyword>
<proteinExistence type="inferred from homology"/>
<comment type="subcellular location">
    <subcellularLocation>
        <location evidence="1">Membrane</location>
    </subcellularLocation>
    <subcellularLocation>
        <location evidence="5">Mitochondrion inner membrane</location>
        <topology evidence="5">Multi-pass membrane protein</topology>
    </subcellularLocation>
</comment>
<dbReference type="PANTHER" id="PTHR23427:SF2">
    <property type="entry name" value="SURFEIT LOCUS PROTEIN 1"/>
    <property type="match status" value="1"/>
</dbReference>
<keyword evidence="3 5" id="KW-1133">Transmembrane helix</keyword>
<evidence type="ECO:0000256" key="5">
    <source>
        <dbReference type="RuleBase" id="RU363076"/>
    </source>
</evidence>
<dbReference type="PANTHER" id="PTHR23427">
    <property type="entry name" value="SURFEIT LOCUS PROTEIN"/>
    <property type="match status" value="1"/>
</dbReference>
<organism evidence="7 8">
    <name type="scientific">Plasmodium vinckei brucechwatti</name>
    <dbReference type="NCBI Taxonomy" id="119398"/>
    <lineage>
        <taxon>Eukaryota</taxon>
        <taxon>Sar</taxon>
        <taxon>Alveolata</taxon>
        <taxon>Apicomplexa</taxon>
        <taxon>Aconoidasida</taxon>
        <taxon>Haemosporida</taxon>
        <taxon>Plasmodiidae</taxon>
        <taxon>Plasmodium</taxon>
        <taxon>Plasmodium (Vinckeia)</taxon>
    </lineage>
</organism>
<evidence type="ECO:0000256" key="2">
    <source>
        <dbReference type="ARBA" id="ARBA00022692"/>
    </source>
</evidence>
<comment type="function">
    <text evidence="5">Probably involved in the biogenesis of the COX complex.</text>
</comment>
<feature type="coiled-coil region" evidence="6">
    <location>
        <begin position="277"/>
        <end position="304"/>
    </location>
</feature>
<evidence type="ECO:0000256" key="4">
    <source>
        <dbReference type="ARBA" id="ARBA00023136"/>
    </source>
</evidence>
<keyword evidence="6" id="KW-0175">Coiled coil</keyword>
<keyword evidence="5" id="KW-0999">Mitochondrion inner membrane</keyword>
<protein>
    <recommendedName>
        <fullName evidence="5">SURF1-like protein</fullName>
    </recommendedName>
</protein>
<dbReference type="EMBL" id="LR865390">
    <property type="protein sequence ID" value="CAD2099395.1"/>
    <property type="molecule type" value="Genomic_DNA"/>
</dbReference>
<dbReference type="Proteomes" id="UP000515550">
    <property type="component" value="Chromosome PVBDA_12"/>
</dbReference>
<sequence>MKRFPFFFNDIGGKIIEEKIKTILLRSETFHRFSLKTYEMYNELKNKLNCIGYPIGVFYNTSSIFLNTYNLKKKYFSILKNKRNKKKLSLFSKYIKRGHDTKVKNIIHLRKRKWGRPYKVHIDLLNEEIKCIEKKINERNLIKNDSGDISLTQFKYPSQKLYKAKEEEINLIRKSEGQYYLPIECENSTIVRIINIKNKISSPILRCVRNSKFGLREKEKTFFFFYSSFICSFFFLMGVWQYKKVNKKKFLINYILGNINKPIIDINDSDFPWFHDYLMLKEKIEKLNNDLALYEKENESKISNDIAQAIMNVLEFWEKVKIYWEQEFNTTKSKNTNRNNNNDSISDSKNEENKNVLYNNINDTDLLTINFENIKNIHDWIIRIRNENFFSKFIKRKIMKNSITEEELKKLVIEKYKYRKVQLTGVLDTSNNFYIGPKFHEHNKKKKYYYVICPLFLKDGKCILVNRGLIAQEILKENISERPKIVTIRGILDPGELYECSFKNFKKISNKNGYGNHFYYYDIENICKNANILNFEGSNYFIANIYDILVHEDYHNDIIKSCYTNQVNSDAIKDKDKIKELNDSLKELNNISIDDMDRETQERIKRLLKNNNIKTENKSAIKKAKPFRYDDHFIHKKKKEYFNFYADERTHFNYACQWFMFSIVFSTISIFKFIQFKRWVF</sequence>
<name>A0A6V7SLB6_PLAVN</name>
<dbReference type="InterPro" id="IPR045214">
    <property type="entry name" value="Surf1/Surf4"/>
</dbReference>
<feature type="transmembrane region" description="Helical" evidence="5">
    <location>
        <begin position="222"/>
        <end position="242"/>
    </location>
</feature>
<keyword evidence="4 5" id="KW-0472">Membrane</keyword>
<reference evidence="7 8" key="1">
    <citation type="submission" date="2020-08" db="EMBL/GenBank/DDBJ databases">
        <authorList>
            <person name="Ramaprasad A."/>
        </authorList>
    </citation>
    <scope>NUCLEOTIDE SEQUENCE [LARGE SCALE GENOMIC DNA]</scope>
</reference>
<keyword evidence="2 5" id="KW-0812">Transmembrane</keyword>
<evidence type="ECO:0000313" key="7">
    <source>
        <dbReference type="EMBL" id="CAD2099395.1"/>
    </source>
</evidence>
<evidence type="ECO:0000256" key="3">
    <source>
        <dbReference type="ARBA" id="ARBA00022989"/>
    </source>
</evidence>
<dbReference type="GO" id="GO:0005743">
    <property type="term" value="C:mitochondrial inner membrane"/>
    <property type="evidence" value="ECO:0007669"/>
    <property type="project" value="UniProtKB-SubCell"/>
</dbReference>
<evidence type="ECO:0000256" key="6">
    <source>
        <dbReference type="SAM" id="Coils"/>
    </source>
</evidence>
<gene>
    <name evidence="7" type="ORF">PVBDA_1204770</name>
</gene>
<dbReference type="InterPro" id="IPR002994">
    <property type="entry name" value="Surf1/Shy1"/>
</dbReference>
<accession>A0A6V7SLB6</accession>
<evidence type="ECO:0000313" key="8">
    <source>
        <dbReference type="Proteomes" id="UP000515550"/>
    </source>
</evidence>
<dbReference type="VEuPathDB" id="PlasmoDB:PVBDA_1204770"/>
<dbReference type="AlphaFoldDB" id="A0A6V7SLB6"/>